<keyword evidence="2" id="KW-1185">Reference proteome</keyword>
<evidence type="ECO:0000313" key="2">
    <source>
        <dbReference type="Proteomes" id="UP000675880"/>
    </source>
</evidence>
<gene>
    <name evidence="1" type="ORF">NSPZN2_120049</name>
</gene>
<name>A0ABM8R849_9BACT</name>
<dbReference type="Proteomes" id="UP000675880">
    <property type="component" value="Unassembled WGS sequence"/>
</dbReference>
<evidence type="ECO:0000313" key="1">
    <source>
        <dbReference type="EMBL" id="CAE6738556.1"/>
    </source>
</evidence>
<organism evidence="1 2">
    <name type="scientific">Nitrospira defluvii</name>
    <dbReference type="NCBI Taxonomy" id="330214"/>
    <lineage>
        <taxon>Bacteria</taxon>
        <taxon>Pseudomonadati</taxon>
        <taxon>Nitrospirota</taxon>
        <taxon>Nitrospiria</taxon>
        <taxon>Nitrospirales</taxon>
        <taxon>Nitrospiraceae</taxon>
        <taxon>Nitrospira</taxon>
    </lineage>
</organism>
<accession>A0ABM8R849</accession>
<proteinExistence type="predicted"/>
<reference evidence="1 2" key="1">
    <citation type="submission" date="2021-02" db="EMBL/GenBank/DDBJ databases">
        <authorList>
            <person name="Han P."/>
        </authorList>
    </citation>
    <scope>NUCLEOTIDE SEQUENCE [LARGE SCALE GENOMIC DNA]</scope>
    <source>
        <strain evidence="1">Candidatus Nitrospira sp. ZN2</strain>
    </source>
</reference>
<sequence length="93" mass="10800">MRICRFTLETGTLTTSWRRRAAFPRRTNKSAMGSVIMNSSSTLTGHSLLLCGDYQLDLRTPGISPLRLKNLKQIRHMRNRRKKPRTLPQIPHR</sequence>
<dbReference type="EMBL" id="CAJNBJ010000004">
    <property type="protein sequence ID" value="CAE6738556.1"/>
    <property type="molecule type" value="Genomic_DNA"/>
</dbReference>
<comment type="caution">
    <text evidence="1">The sequence shown here is derived from an EMBL/GenBank/DDBJ whole genome shotgun (WGS) entry which is preliminary data.</text>
</comment>
<protein>
    <submittedName>
        <fullName evidence="1">Uncharacterized protein</fullName>
    </submittedName>
</protein>